<dbReference type="AlphaFoldDB" id="A0A0A9GE83"/>
<name>A0A0A9GE83_ARUDO</name>
<protein>
    <submittedName>
        <fullName evidence="2">Uncharacterized protein</fullName>
    </submittedName>
</protein>
<sequence length="26" mass="3041">MCRTRKTMLNSNALNRRMQSETPTVT</sequence>
<proteinExistence type="predicted"/>
<feature type="region of interest" description="Disordered" evidence="1">
    <location>
        <begin position="1"/>
        <end position="26"/>
    </location>
</feature>
<evidence type="ECO:0000256" key="1">
    <source>
        <dbReference type="SAM" id="MobiDB-lite"/>
    </source>
</evidence>
<evidence type="ECO:0000313" key="2">
    <source>
        <dbReference type="EMBL" id="JAE18968.1"/>
    </source>
</evidence>
<reference evidence="2" key="2">
    <citation type="journal article" date="2015" name="Data Brief">
        <title>Shoot transcriptome of the giant reed, Arundo donax.</title>
        <authorList>
            <person name="Barrero R.A."/>
            <person name="Guerrero F.D."/>
            <person name="Moolhuijzen P."/>
            <person name="Goolsby J.A."/>
            <person name="Tidwell J."/>
            <person name="Bellgard S.E."/>
            <person name="Bellgard M.I."/>
        </authorList>
    </citation>
    <scope>NUCLEOTIDE SEQUENCE</scope>
    <source>
        <tissue evidence="2">Shoot tissue taken approximately 20 cm above the soil surface</tissue>
    </source>
</reference>
<organism evidence="2">
    <name type="scientific">Arundo donax</name>
    <name type="common">Giant reed</name>
    <name type="synonym">Donax arundinaceus</name>
    <dbReference type="NCBI Taxonomy" id="35708"/>
    <lineage>
        <taxon>Eukaryota</taxon>
        <taxon>Viridiplantae</taxon>
        <taxon>Streptophyta</taxon>
        <taxon>Embryophyta</taxon>
        <taxon>Tracheophyta</taxon>
        <taxon>Spermatophyta</taxon>
        <taxon>Magnoliopsida</taxon>
        <taxon>Liliopsida</taxon>
        <taxon>Poales</taxon>
        <taxon>Poaceae</taxon>
        <taxon>PACMAD clade</taxon>
        <taxon>Arundinoideae</taxon>
        <taxon>Arundineae</taxon>
        <taxon>Arundo</taxon>
    </lineage>
</organism>
<dbReference type="EMBL" id="GBRH01178928">
    <property type="protein sequence ID" value="JAE18968.1"/>
    <property type="molecule type" value="Transcribed_RNA"/>
</dbReference>
<accession>A0A0A9GE83</accession>
<reference evidence="2" key="1">
    <citation type="submission" date="2014-09" db="EMBL/GenBank/DDBJ databases">
        <authorList>
            <person name="Magalhaes I.L.F."/>
            <person name="Oliveira U."/>
            <person name="Santos F.R."/>
            <person name="Vidigal T.H.D.A."/>
            <person name="Brescovit A.D."/>
            <person name="Santos A.J."/>
        </authorList>
    </citation>
    <scope>NUCLEOTIDE SEQUENCE</scope>
    <source>
        <tissue evidence="2">Shoot tissue taken approximately 20 cm above the soil surface</tissue>
    </source>
</reference>